<proteinExistence type="predicted"/>
<comment type="caution">
    <text evidence="1">The sequence shown here is derived from an EMBL/GenBank/DDBJ whole genome shotgun (WGS) entry which is preliminary data.</text>
</comment>
<evidence type="ECO:0000313" key="1">
    <source>
        <dbReference type="EMBL" id="MDL4840222.1"/>
    </source>
</evidence>
<evidence type="ECO:0000313" key="2">
    <source>
        <dbReference type="Proteomes" id="UP001235343"/>
    </source>
</evidence>
<organism evidence="1 2">
    <name type="scientific">Aquibacillus rhizosphaerae</name>
    <dbReference type="NCBI Taxonomy" id="3051431"/>
    <lineage>
        <taxon>Bacteria</taxon>
        <taxon>Bacillati</taxon>
        <taxon>Bacillota</taxon>
        <taxon>Bacilli</taxon>
        <taxon>Bacillales</taxon>
        <taxon>Bacillaceae</taxon>
        <taxon>Aquibacillus</taxon>
    </lineage>
</organism>
<dbReference type="Proteomes" id="UP001235343">
    <property type="component" value="Unassembled WGS sequence"/>
</dbReference>
<reference evidence="1 2" key="1">
    <citation type="submission" date="2023-06" db="EMBL/GenBank/DDBJ databases">
        <title>Aquibacillus rhizosphaerae LR5S19.</title>
        <authorList>
            <person name="Sun J.-Q."/>
        </authorList>
    </citation>
    <scope>NUCLEOTIDE SEQUENCE [LARGE SCALE GENOMIC DNA]</scope>
    <source>
        <strain evidence="1 2">LR5S19</strain>
    </source>
</reference>
<sequence>MESTSPCKRYCYVSLSVHPELEGQNEIEVNQIDTLTLTYKGYTSEVVDEKIKVTYGMFILDRIFPTVPRRQNSRRNNFEMYLVPQYICQKIWSILRFIKKIALLS</sequence>
<keyword evidence="2" id="KW-1185">Reference proteome</keyword>
<accession>A0ABT7L2Y7</accession>
<name>A0ABT7L2Y7_9BACI</name>
<protein>
    <submittedName>
        <fullName evidence="1">Uncharacterized protein</fullName>
    </submittedName>
</protein>
<dbReference type="EMBL" id="JASTZU010000024">
    <property type="protein sequence ID" value="MDL4840222.1"/>
    <property type="molecule type" value="Genomic_DNA"/>
</dbReference>
<gene>
    <name evidence="1" type="ORF">QQS35_07090</name>
</gene>
<dbReference type="RefSeq" id="WP_285931232.1">
    <property type="nucleotide sequence ID" value="NZ_JASTZU010000024.1"/>
</dbReference>